<protein>
    <recommendedName>
        <fullName evidence="1">Integrase catalytic domain-containing protein</fullName>
    </recommendedName>
</protein>
<dbReference type="Proteomes" id="UP001358586">
    <property type="component" value="Chromosome 13"/>
</dbReference>
<dbReference type="Gene3D" id="3.30.420.10">
    <property type="entry name" value="Ribonuclease H-like superfamily/Ribonuclease H"/>
    <property type="match status" value="1"/>
</dbReference>
<sequence>MLNLIKTLKKYGVYHRTATPYHPKTSGQVEVTNRELKRILEKTVESNRKDWANKIDDGLWAYRTTFKTPIGTTPYRLVYGKSCHLPFELEHKAFWAIKFLNFDPKLAGEKRFIQLNELDEWRANAYESSRLSKEATKRRHDDHLKQHKQFEVGDLVLLYNSRLKLFPGKLKSRWSDPFVVQTVFPYGTVKVSHPTQGIFKVNGHRLKLYNGEDFKDNGEELQICEPA</sequence>
<keyword evidence="3" id="KW-1185">Reference proteome</keyword>
<evidence type="ECO:0000313" key="2">
    <source>
        <dbReference type="EMBL" id="KAK5771899.1"/>
    </source>
</evidence>
<gene>
    <name evidence="2" type="ORF">PVK06_048154</name>
</gene>
<dbReference type="PANTHER" id="PTHR48475:SF1">
    <property type="entry name" value="RNASE H TYPE-1 DOMAIN-CONTAINING PROTEIN"/>
    <property type="match status" value="1"/>
</dbReference>
<name>A0ABR0MF61_GOSAR</name>
<dbReference type="PANTHER" id="PTHR48475">
    <property type="entry name" value="RIBONUCLEASE H"/>
    <property type="match status" value="1"/>
</dbReference>
<comment type="caution">
    <text evidence="2">The sequence shown here is derived from an EMBL/GenBank/DDBJ whole genome shotgun (WGS) entry which is preliminary data.</text>
</comment>
<dbReference type="EMBL" id="JARKNE010000013">
    <property type="protein sequence ID" value="KAK5771899.1"/>
    <property type="molecule type" value="Genomic_DNA"/>
</dbReference>
<accession>A0ABR0MF61</accession>
<reference evidence="2 3" key="1">
    <citation type="submission" date="2023-03" db="EMBL/GenBank/DDBJ databases">
        <title>WGS of Gossypium arboreum.</title>
        <authorList>
            <person name="Yu D."/>
        </authorList>
    </citation>
    <scope>NUCLEOTIDE SEQUENCE [LARGE SCALE GENOMIC DNA]</scope>
    <source>
        <tissue evidence="2">Leaf</tissue>
    </source>
</reference>
<evidence type="ECO:0000313" key="3">
    <source>
        <dbReference type="Proteomes" id="UP001358586"/>
    </source>
</evidence>
<evidence type="ECO:0000259" key="1">
    <source>
        <dbReference type="PROSITE" id="PS50994"/>
    </source>
</evidence>
<proteinExistence type="predicted"/>
<feature type="domain" description="Integrase catalytic" evidence="1">
    <location>
        <begin position="1"/>
        <end position="82"/>
    </location>
</feature>
<dbReference type="InterPro" id="IPR036397">
    <property type="entry name" value="RNaseH_sf"/>
</dbReference>
<organism evidence="2 3">
    <name type="scientific">Gossypium arboreum</name>
    <name type="common">Tree cotton</name>
    <name type="synonym">Gossypium nanking</name>
    <dbReference type="NCBI Taxonomy" id="29729"/>
    <lineage>
        <taxon>Eukaryota</taxon>
        <taxon>Viridiplantae</taxon>
        <taxon>Streptophyta</taxon>
        <taxon>Embryophyta</taxon>
        <taxon>Tracheophyta</taxon>
        <taxon>Spermatophyta</taxon>
        <taxon>Magnoliopsida</taxon>
        <taxon>eudicotyledons</taxon>
        <taxon>Gunneridae</taxon>
        <taxon>Pentapetalae</taxon>
        <taxon>rosids</taxon>
        <taxon>malvids</taxon>
        <taxon>Malvales</taxon>
        <taxon>Malvaceae</taxon>
        <taxon>Malvoideae</taxon>
        <taxon>Gossypium</taxon>
    </lineage>
</organism>
<dbReference type="InterPro" id="IPR012337">
    <property type="entry name" value="RNaseH-like_sf"/>
</dbReference>
<dbReference type="PROSITE" id="PS50994">
    <property type="entry name" value="INTEGRASE"/>
    <property type="match status" value="1"/>
</dbReference>
<dbReference type="SUPFAM" id="SSF53098">
    <property type="entry name" value="Ribonuclease H-like"/>
    <property type="match status" value="1"/>
</dbReference>
<dbReference type="InterPro" id="IPR001584">
    <property type="entry name" value="Integrase_cat-core"/>
</dbReference>